<dbReference type="EMBL" id="MLQQ01000025">
    <property type="protein sequence ID" value="OIJ11858.1"/>
    <property type="molecule type" value="Genomic_DNA"/>
</dbReference>
<proteinExistence type="predicted"/>
<dbReference type="InterPro" id="IPR016122">
    <property type="entry name" value="SpoOB_C"/>
</dbReference>
<comment type="caution">
    <text evidence="5">The sequence shown here is derived from an EMBL/GenBank/DDBJ whole genome shotgun (WGS) entry which is preliminary data.</text>
</comment>
<dbReference type="Proteomes" id="UP000180098">
    <property type="component" value="Unassembled WGS sequence"/>
</dbReference>
<keyword evidence="3" id="KW-0418">Kinase</keyword>
<accession>A0A1S2LH58</accession>
<dbReference type="GO" id="GO:0000155">
    <property type="term" value="F:phosphorelay sensor kinase activity"/>
    <property type="evidence" value="ECO:0007669"/>
    <property type="project" value="InterPro"/>
</dbReference>
<dbReference type="Pfam" id="PF14682">
    <property type="entry name" value="SPOB_ab"/>
    <property type="match status" value="1"/>
</dbReference>
<keyword evidence="2" id="KW-0808">Transferase</keyword>
<dbReference type="OrthoDB" id="2375606at2"/>
<evidence type="ECO:0000256" key="1">
    <source>
        <dbReference type="ARBA" id="ARBA00022553"/>
    </source>
</evidence>
<evidence type="ECO:0000259" key="4">
    <source>
        <dbReference type="SMART" id="SM01317"/>
    </source>
</evidence>
<dbReference type="InterPro" id="IPR039506">
    <property type="entry name" value="SPOB_a"/>
</dbReference>
<evidence type="ECO:0000313" key="6">
    <source>
        <dbReference type="Proteomes" id="UP000180098"/>
    </source>
</evidence>
<dbReference type="RefSeq" id="WP_071313436.1">
    <property type="nucleotide sequence ID" value="NZ_MLQQ01000025.1"/>
</dbReference>
<evidence type="ECO:0000256" key="3">
    <source>
        <dbReference type="ARBA" id="ARBA00022777"/>
    </source>
</evidence>
<evidence type="ECO:0000313" key="5">
    <source>
        <dbReference type="EMBL" id="OIJ11858.1"/>
    </source>
</evidence>
<dbReference type="Gene3D" id="3.30.565.30">
    <property type="entry name" value="Sporulation initiation phosphotransferase B (SpoOB), C-terminal domain"/>
    <property type="match status" value="1"/>
</dbReference>
<dbReference type="SMART" id="SM01317">
    <property type="entry name" value="SPOB_ab"/>
    <property type="match status" value="1"/>
</dbReference>
<organism evidence="5 6">
    <name type="scientific">Anaerobacillus arseniciselenatis</name>
    <dbReference type="NCBI Taxonomy" id="85682"/>
    <lineage>
        <taxon>Bacteria</taxon>
        <taxon>Bacillati</taxon>
        <taxon>Bacillota</taxon>
        <taxon>Bacilli</taxon>
        <taxon>Bacillales</taxon>
        <taxon>Bacillaceae</taxon>
        <taxon>Anaerobacillus</taxon>
    </lineage>
</organism>
<keyword evidence="1" id="KW-0597">Phosphoprotein</keyword>
<sequence>MKEEWNILQILRHSRHDWLNVVQLIKGNLALKKYDRVEEIIQEVIHQRQHESKLSNLEIPKLASQLLVFNWENRHHFQVEFEVVGTTKNLSLYEESLLEWFDRFIDVVNESSQQYGDNHLLLTFQLFAENVPSVTFDFRGELHNEKVIKNFIDSSSEWNEQLKLVESYISKEEFYLTIVLD</sequence>
<reference evidence="5 6" key="1">
    <citation type="submission" date="2016-10" db="EMBL/GenBank/DDBJ databases">
        <title>Draft genome sequences of four alkaliphilic bacteria belonging to the Anaerobacillus genus.</title>
        <authorList>
            <person name="Bassil N.M."/>
            <person name="Lloyd J.R."/>
        </authorList>
    </citation>
    <scope>NUCLEOTIDE SEQUENCE [LARGE SCALE GENOMIC DNA]</scope>
    <source>
        <strain evidence="5 6">DSM 15340</strain>
    </source>
</reference>
<dbReference type="AlphaFoldDB" id="A0A1S2LH58"/>
<dbReference type="Pfam" id="PF14689">
    <property type="entry name" value="SPOB_a"/>
    <property type="match status" value="1"/>
</dbReference>
<feature type="domain" description="Sporulation initiation phosphotransferase B C-terminal" evidence="4">
    <location>
        <begin position="59"/>
        <end position="176"/>
    </location>
</feature>
<dbReference type="SUPFAM" id="SSF55890">
    <property type="entry name" value="Sporulation response regulatory protein Spo0B"/>
    <property type="match status" value="1"/>
</dbReference>
<gene>
    <name evidence="5" type="ORF">BKP35_11180</name>
</gene>
<name>A0A1S2LH58_9BACI</name>
<dbReference type="InterPro" id="IPR037100">
    <property type="entry name" value="Spo0B_C_sf"/>
</dbReference>
<evidence type="ECO:0000256" key="2">
    <source>
        <dbReference type="ARBA" id="ARBA00022679"/>
    </source>
</evidence>
<dbReference type="InterPro" id="IPR016120">
    <property type="entry name" value="Sig_transdc_His_kin_SpoOB"/>
</dbReference>
<keyword evidence="6" id="KW-1185">Reference proteome</keyword>
<protein>
    <recommendedName>
        <fullName evidence="4">Sporulation initiation phosphotransferase B C-terminal domain-containing protein</fullName>
    </recommendedName>
</protein>
<dbReference type="Gene3D" id="1.10.287.130">
    <property type="match status" value="1"/>
</dbReference>